<dbReference type="RefSeq" id="XP_024671545.1">
    <property type="nucleotide sequence ID" value="XM_024812844.1"/>
</dbReference>
<keyword evidence="3 5" id="KW-0479">Metal-binding</keyword>
<dbReference type="STRING" id="41067.A0A2I2FA89"/>
<dbReference type="AlphaFoldDB" id="A0A2I2FA89"/>
<dbReference type="InterPro" id="IPR003726">
    <property type="entry name" value="HCY_dom"/>
</dbReference>
<feature type="binding site" evidence="5">
    <location>
        <position position="268"/>
    </location>
    <ligand>
        <name>Zn(2+)</name>
        <dbReference type="ChEBI" id="CHEBI:29105"/>
    </ligand>
</feature>
<evidence type="ECO:0000256" key="4">
    <source>
        <dbReference type="ARBA" id="ARBA00022833"/>
    </source>
</evidence>
<sequence length="292" mass="32400">MRSAVTLARDAVGPLATDVVEHDRKDITRKGGKRPVHIALSLGPYGATMSPIAAEYSGLYPDAMNSEAVLRDWHAQRLRIFTDDECSWNNVQYVAFETLRRADEVRAVRGAMADVAGNIPAEKQKPWWITGVFPADELDEDDIRSWVRAAVGGVEESLPRPWGIGINCTRLDHIRRIVSVMQLELAQMATAGGEFVDQWLSRSGRPWLVLYPDGTQGERYDPATKAWIAPGSESDKEIVARPWSEQVGDVAHDLMNAHWEGLIIGGCCRTGPRQIEELRAVVDGRLAGKFQT</sequence>
<keyword evidence="2 5" id="KW-0808">Transferase</keyword>
<feature type="binding site" evidence="5">
    <location>
        <position position="267"/>
    </location>
    <ligand>
        <name>Zn(2+)</name>
        <dbReference type="ChEBI" id="CHEBI:29105"/>
    </ligand>
</feature>
<protein>
    <submittedName>
        <fullName evidence="7">Homocysteine S-methyltransferase</fullName>
    </submittedName>
</protein>
<comment type="cofactor">
    <cofactor evidence="5">
        <name>Zn(2+)</name>
        <dbReference type="ChEBI" id="CHEBI:29105"/>
    </cofactor>
</comment>
<dbReference type="OrthoDB" id="261426at2759"/>
<dbReference type="GeneID" id="36520004"/>
<dbReference type="GO" id="GO:0046872">
    <property type="term" value="F:metal ion binding"/>
    <property type="evidence" value="ECO:0007669"/>
    <property type="project" value="UniProtKB-KW"/>
</dbReference>
<dbReference type="Pfam" id="PF02574">
    <property type="entry name" value="S-methyl_trans"/>
    <property type="match status" value="1"/>
</dbReference>
<gene>
    <name evidence="7" type="ORF">BDW47DRAFT_106793</name>
</gene>
<dbReference type="Proteomes" id="UP000234585">
    <property type="component" value="Unassembled WGS sequence"/>
</dbReference>
<keyword evidence="4 5" id="KW-0862">Zinc</keyword>
<dbReference type="GO" id="GO:0032259">
    <property type="term" value="P:methylation"/>
    <property type="evidence" value="ECO:0007669"/>
    <property type="project" value="UniProtKB-KW"/>
</dbReference>
<dbReference type="PROSITE" id="PS50970">
    <property type="entry name" value="HCY"/>
    <property type="match status" value="1"/>
</dbReference>
<evidence type="ECO:0000256" key="3">
    <source>
        <dbReference type="ARBA" id="ARBA00022723"/>
    </source>
</evidence>
<dbReference type="PANTHER" id="PTHR46015:SF1">
    <property type="entry name" value="HOMOCYSTEINE S-METHYLTRANSFERASE-LIKE ISOFORM 1"/>
    <property type="match status" value="1"/>
</dbReference>
<dbReference type="GO" id="GO:0009086">
    <property type="term" value="P:methionine biosynthetic process"/>
    <property type="evidence" value="ECO:0007669"/>
    <property type="project" value="TreeGrafter"/>
</dbReference>
<evidence type="ECO:0000256" key="5">
    <source>
        <dbReference type="PROSITE-ProRule" id="PRU00333"/>
    </source>
</evidence>
<dbReference type="InterPro" id="IPR051486">
    <property type="entry name" value="Hcy_S-methyltransferase"/>
</dbReference>
<evidence type="ECO:0000313" key="8">
    <source>
        <dbReference type="Proteomes" id="UP000234585"/>
    </source>
</evidence>
<feature type="domain" description="Hcy-binding" evidence="6">
    <location>
        <begin position="1"/>
        <end position="282"/>
    </location>
</feature>
<dbReference type="Gene3D" id="3.20.20.330">
    <property type="entry name" value="Homocysteine-binding-like domain"/>
    <property type="match status" value="1"/>
</dbReference>
<organism evidence="7 8">
    <name type="scientific">Aspergillus candidus</name>
    <dbReference type="NCBI Taxonomy" id="41067"/>
    <lineage>
        <taxon>Eukaryota</taxon>
        <taxon>Fungi</taxon>
        <taxon>Dikarya</taxon>
        <taxon>Ascomycota</taxon>
        <taxon>Pezizomycotina</taxon>
        <taxon>Eurotiomycetes</taxon>
        <taxon>Eurotiomycetidae</taxon>
        <taxon>Eurotiales</taxon>
        <taxon>Aspergillaceae</taxon>
        <taxon>Aspergillus</taxon>
        <taxon>Aspergillus subgen. Circumdati</taxon>
    </lineage>
</organism>
<evidence type="ECO:0000256" key="1">
    <source>
        <dbReference type="ARBA" id="ARBA00022603"/>
    </source>
</evidence>
<dbReference type="GO" id="GO:0008898">
    <property type="term" value="F:S-adenosylmethionine-homocysteine S-methyltransferase activity"/>
    <property type="evidence" value="ECO:0007669"/>
    <property type="project" value="TreeGrafter"/>
</dbReference>
<proteinExistence type="predicted"/>
<dbReference type="GO" id="GO:0033528">
    <property type="term" value="P:S-methylmethionine cycle"/>
    <property type="evidence" value="ECO:0007669"/>
    <property type="project" value="TreeGrafter"/>
</dbReference>
<accession>A0A2I2FA89</accession>
<evidence type="ECO:0000259" key="6">
    <source>
        <dbReference type="PROSITE" id="PS50970"/>
    </source>
</evidence>
<dbReference type="InterPro" id="IPR036589">
    <property type="entry name" value="HCY_dom_sf"/>
</dbReference>
<evidence type="ECO:0000313" key="7">
    <source>
        <dbReference type="EMBL" id="PLB37533.1"/>
    </source>
</evidence>
<keyword evidence="8" id="KW-1185">Reference proteome</keyword>
<dbReference type="SUPFAM" id="SSF82282">
    <property type="entry name" value="Homocysteine S-methyltransferase"/>
    <property type="match status" value="1"/>
</dbReference>
<dbReference type="PANTHER" id="PTHR46015">
    <property type="entry name" value="ZGC:172121"/>
    <property type="match status" value="1"/>
</dbReference>
<dbReference type="EMBL" id="KZ559142">
    <property type="protein sequence ID" value="PLB37533.1"/>
    <property type="molecule type" value="Genomic_DNA"/>
</dbReference>
<feature type="binding site" evidence="5">
    <location>
        <position position="168"/>
    </location>
    <ligand>
        <name>Zn(2+)</name>
        <dbReference type="ChEBI" id="CHEBI:29105"/>
    </ligand>
</feature>
<keyword evidence="1 5" id="KW-0489">Methyltransferase</keyword>
<evidence type="ECO:0000256" key="2">
    <source>
        <dbReference type="ARBA" id="ARBA00022679"/>
    </source>
</evidence>
<reference evidence="7 8" key="1">
    <citation type="submission" date="2017-12" db="EMBL/GenBank/DDBJ databases">
        <authorList>
            <consortium name="DOE Joint Genome Institute"/>
            <person name="Haridas S."/>
            <person name="Kjaerbolling I."/>
            <person name="Vesth T.C."/>
            <person name="Frisvad J.C."/>
            <person name="Nybo J.L."/>
            <person name="Theobald S."/>
            <person name="Kuo A."/>
            <person name="Bowyer P."/>
            <person name="Matsuda Y."/>
            <person name="Mondo S."/>
            <person name="Lyhne E.K."/>
            <person name="Kogle M.E."/>
            <person name="Clum A."/>
            <person name="Lipzen A."/>
            <person name="Salamov A."/>
            <person name="Ngan C.Y."/>
            <person name="Daum C."/>
            <person name="Chiniquy J."/>
            <person name="Barry K."/>
            <person name="LaButti K."/>
            <person name="Simmons B.A."/>
            <person name="Magnuson J.K."/>
            <person name="Mortensen U.H."/>
            <person name="Larsen T.O."/>
            <person name="Grigoriev I.V."/>
            <person name="Baker S.E."/>
            <person name="Andersen M.R."/>
            <person name="Nordberg H.P."/>
            <person name="Cantor M.N."/>
            <person name="Hua S.X."/>
        </authorList>
    </citation>
    <scope>NUCLEOTIDE SEQUENCE [LARGE SCALE GENOMIC DNA]</scope>
    <source>
        <strain evidence="7 8">CBS 102.13</strain>
    </source>
</reference>
<name>A0A2I2FA89_ASPCN</name>